<feature type="non-terminal residue" evidence="2">
    <location>
        <position position="60"/>
    </location>
</feature>
<accession>A0A8J2KFG0</accession>
<evidence type="ECO:0000259" key="1">
    <source>
        <dbReference type="Pfam" id="PF23287"/>
    </source>
</evidence>
<comment type="caution">
    <text evidence="2">The sequence shown here is derived from an EMBL/GenBank/DDBJ whole genome shotgun (WGS) entry which is preliminary data.</text>
</comment>
<dbReference type="OrthoDB" id="28901at2759"/>
<gene>
    <name evidence="2" type="ORF">AFUS01_LOCUS23653</name>
</gene>
<proteinExistence type="predicted"/>
<name>A0A8J2KFG0_9HEXA</name>
<dbReference type="AlphaFoldDB" id="A0A8J2KFG0"/>
<dbReference type="InterPro" id="IPR057934">
    <property type="entry name" value="KOW_Spt5_7"/>
</dbReference>
<dbReference type="Proteomes" id="UP000708208">
    <property type="component" value="Unassembled WGS sequence"/>
</dbReference>
<dbReference type="EMBL" id="CAJVCH010287024">
    <property type="protein sequence ID" value="CAG7785001.1"/>
    <property type="molecule type" value="Genomic_DNA"/>
</dbReference>
<feature type="domain" description="Spt5 KOW" evidence="1">
    <location>
        <begin position="1"/>
        <end position="47"/>
    </location>
</feature>
<sequence>VKVIAGDCREQTGVLTSVDGEDGVVEMDARHLNEDSIQLLPLRCLGKFTDNEHHHDYKYK</sequence>
<evidence type="ECO:0000313" key="2">
    <source>
        <dbReference type="EMBL" id="CAG7785001.1"/>
    </source>
</evidence>
<keyword evidence="3" id="KW-1185">Reference proteome</keyword>
<evidence type="ECO:0000313" key="3">
    <source>
        <dbReference type="Proteomes" id="UP000708208"/>
    </source>
</evidence>
<protein>
    <recommendedName>
        <fullName evidence="1">Spt5 KOW domain-containing protein</fullName>
    </recommendedName>
</protein>
<organism evidence="2 3">
    <name type="scientific">Allacma fusca</name>
    <dbReference type="NCBI Taxonomy" id="39272"/>
    <lineage>
        <taxon>Eukaryota</taxon>
        <taxon>Metazoa</taxon>
        <taxon>Ecdysozoa</taxon>
        <taxon>Arthropoda</taxon>
        <taxon>Hexapoda</taxon>
        <taxon>Collembola</taxon>
        <taxon>Symphypleona</taxon>
        <taxon>Sminthuridae</taxon>
        <taxon>Allacma</taxon>
    </lineage>
</organism>
<dbReference type="Pfam" id="PF23287">
    <property type="entry name" value="KOW7_SPT5"/>
    <property type="match status" value="1"/>
</dbReference>
<reference evidence="2" key="1">
    <citation type="submission" date="2021-06" db="EMBL/GenBank/DDBJ databases">
        <authorList>
            <person name="Hodson N. C."/>
            <person name="Mongue J. A."/>
            <person name="Jaron S. K."/>
        </authorList>
    </citation>
    <scope>NUCLEOTIDE SEQUENCE</scope>
</reference>